<dbReference type="EMBL" id="DYUK01000296">
    <property type="protein sequence ID" value="HJG81302.1"/>
    <property type="molecule type" value="Genomic_DNA"/>
</dbReference>
<feature type="domain" description="Glycosyltransferase subfamily 4-like N-terminal" evidence="4">
    <location>
        <begin position="115"/>
        <end position="216"/>
    </location>
</feature>
<dbReference type="Pfam" id="PF13439">
    <property type="entry name" value="Glyco_transf_4"/>
    <property type="match status" value="2"/>
</dbReference>
<organism evidence="5 6">
    <name type="scientific">Brevibacterium senegalense</name>
    <dbReference type="NCBI Taxonomy" id="1033736"/>
    <lineage>
        <taxon>Bacteria</taxon>
        <taxon>Bacillati</taxon>
        <taxon>Actinomycetota</taxon>
        <taxon>Actinomycetes</taxon>
        <taxon>Micrococcales</taxon>
        <taxon>Brevibacteriaceae</taxon>
        <taxon>Brevibacterium</taxon>
    </lineage>
</organism>
<dbReference type="PANTHER" id="PTHR45947:SF3">
    <property type="entry name" value="SULFOQUINOVOSYL TRANSFERASE SQD2"/>
    <property type="match status" value="1"/>
</dbReference>
<comment type="caution">
    <text evidence="5">The sequence shown here is derived from an EMBL/GenBank/DDBJ whole genome shotgun (WGS) entry which is preliminary data.</text>
</comment>
<evidence type="ECO:0000313" key="5">
    <source>
        <dbReference type="EMBL" id="HJG81302.1"/>
    </source>
</evidence>
<reference evidence="5" key="2">
    <citation type="submission" date="2021-09" db="EMBL/GenBank/DDBJ databases">
        <authorList>
            <person name="Gilroy R."/>
        </authorList>
    </citation>
    <scope>NUCLEOTIDE SEQUENCE</scope>
    <source>
        <strain evidence="5">ChiGjej5B5-7349</strain>
    </source>
</reference>
<dbReference type="GO" id="GO:0016757">
    <property type="term" value="F:glycosyltransferase activity"/>
    <property type="evidence" value="ECO:0007669"/>
    <property type="project" value="UniProtKB-KW"/>
</dbReference>
<gene>
    <name evidence="5" type="ORF">K8V08_12915</name>
</gene>
<dbReference type="Gene3D" id="3.40.50.2000">
    <property type="entry name" value="Glycogen Phosphorylase B"/>
    <property type="match status" value="4"/>
</dbReference>
<evidence type="ECO:0000256" key="3">
    <source>
        <dbReference type="ARBA" id="ARBA00022679"/>
    </source>
</evidence>
<dbReference type="CDD" id="cd03801">
    <property type="entry name" value="GT4_PimA-like"/>
    <property type="match status" value="2"/>
</dbReference>
<evidence type="ECO:0000259" key="4">
    <source>
        <dbReference type="Pfam" id="PF13439"/>
    </source>
</evidence>
<keyword evidence="2" id="KW-0328">Glycosyltransferase</keyword>
<dbReference type="Proteomes" id="UP000784435">
    <property type="component" value="Unassembled WGS sequence"/>
</dbReference>
<name>A0A921MGE2_9MICO</name>
<reference evidence="5" key="1">
    <citation type="journal article" date="2021" name="PeerJ">
        <title>Extensive microbial diversity within the chicken gut microbiome revealed by metagenomics and culture.</title>
        <authorList>
            <person name="Gilroy R."/>
            <person name="Ravi A."/>
            <person name="Getino M."/>
            <person name="Pursley I."/>
            <person name="Horton D.L."/>
            <person name="Alikhan N.F."/>
            <person name="Baker D."/>
            <person name="Gharbi K."/>
            <person name="Hall N."/>
            <person name="Watson M."/>
            <person name="Adriaenssens E.M."/>
            <person name="Foster-Nyarko E."/>
            <person name="Jarju S."/>
            <person name="Secka A."/>
            <person name="Antonio M."/>
            <person name="Oren A."/>
            <person name="Chaudhuri R.R."/>
            <person name="La Ragione R."/>
            <person name="Hildebrand F."/>
            <person name="Pallen M.J."/>
        </authorList>
    </citation>
    <scope>NUCLEOTIDE SEQUENCE</scope>
    <source>
        <strain evidence="5">ChiGjej5B5-7349</strain>
    </source>
</reference>
<dbReference type="PANTHER" id="PTHR45947">
    <property type="entry name" value="SULFOQUINOVOSYL TRANSFERASE SQD2"/>
    <property type="match status" value="1"/>
</dbReference>
<evidence type="ECO:0000256" key="1">
    <source>
        <dbReference type="ARBA" id="ARBA00021292"/>
    </source>
</evidence>
<sequence>MLRSESPRPATDRRTAYVVKVYPRFSETFIVTEILAREAAGEQLEVFALRPTTDTRFHPEIARVQAPVHMIAKPYKVADAWALYARATAAIPEFPQRFAELLPELADYEAPDVHQAIALACEVAERGITHLHAHFASLSGRTAEIAALLAGIEYSVTAHAKDLFHESVDPERLGRTIRRAHHFVTISQYNLEHLTREYPQDAHRVHLVYNGLELDRFPYTAPAPLTVTADRPLRIAAVGRMVEKKGFPDLVEAARRLHAEGVPLEVRIAGEGELRESLTHTVAEAGLTGVVALPGPQTQEEIRGLLRWADVFAAPSVVGEDGNADGLPTVLLEAMASGVPCVASSVTGIPEAIVDGRTGLLHAPGDVAGLVEALRTVASPDFDRTGVAQEARRLIETRFDSHRQARALAALEDGRPVPGSRDLAGRRVAYVCVDPGVPVFGTKGASVHVQEVVRELESRGARVTLFAARVGDDRPADLAGTELVHVPVRADGDDPAARERAQATVSARIAEAVTDGGFDLVYERYSLFSTVLAQAEQAGIPGILEVNAPLIDEQRTHRVLVDEEGARACLVRQAGAAARTIAVSEPVADWVRGLAPGADVRVVPNGVDTDRIVPGAHETDRARPRVVFVGTLKPWHGVEHLIGAVSAASADWDLVVVGDGPQRDSLQTTVAEAGLGSRVAFTGAVAPGEVGPLLAGADLAVAPYPEVPEEQSYFSPLKVFEYLAAGLPVVASAIGQIPRILEGTGAGVLVPPSDPQALAEAIDGLVSDPAARRRMSRAARDRAVQAHSWTAAVDAILADLTLGSPQTPARAAA</sequence>
<dbReference type="Pfam" id="PF13692">
    <property type="entry name" value="Glyco_trans_1_4"/>
    <property type="match status" value="2"/>
</dbReference>
<dbReference type="GO" id="GO:1901137">
    <property type="term" value="P:carbohydrate derivative biosynthetic process"/>
    <property type="evidence" value="ECO:0007669"/>
    <property type="project" value="UniProtKB-ARBA"/>
</dbReference>
<evidence type="ECO:0000256" key="2">
    <source>
        <dbReference type="ARBA" id="ARBA00022676"/>
    </source>
</evidence>
<dbReference type="InterPro" id="IPR050194">
    <property type="entry name" value="Glycosyltransferase_grp1"/>
</dbReference>
<keyword evidence="3" id="KW-0808">Transferase</keyword>
<dbReference type="InterPro" id="IPR028098">
    <property type="entry name" value="Glyco_trans_4-like_N"/>
</dbReference>
<protein>
    <recommendedName>
        <fullName evidence="1">D-inositol 3-phosphate glycosyltransferase</fullName>
    </recommendedName>
</protein>
<proteinExistence type="predicted"/>
<feature type="domain" description="Glycosyltransferase subfamily 4-like N-terminal" evidence="4">
    <location>
        <begin position="444"/>
        <end position="611"/>
    </location>
</feature>
<dbReference type="SUPFAM" id="SSF53756">
    <property type="entry name" value="UDP-Glycosyltransferase/glycogen phosphorylase"/>
    <property type="match status" value="2"/>
</dbReference>
<evidence type="ECO:0000313" key="6">
    <source>
        <dbReference type="Proteomes" id="UP000784435"/>
    </source>
</evidence>
<accession>A0A921MGE2</accession>
<dbReference type="AlphaFoldDB" id="A0A921MGE2"/>